<dbReference type="InterPro" id="IPR002861">
    <property type="entry name" value="Reeler_dom"/>
</dbReference>
<proteinExistence type="predicted"/>
<feature type="domain" description="Reelin" evidence="2">
    <location>
        <begin position="17"/>
        <end position="191"/>
    </location>
</feature>
<dbReference type="Proteomes" id="UP001208570">
    <property type="component" value="Unassembled WGS sequence"/>
</dbReference>
<organism evidence="3 4">
    <name type="scientific">Paralvinella palmiformis</name>
    <dbReference type="NCBI Taxonomy" id="53620"/>
    <lineage>
        <taxon>Eukaryota</taxon>
        <taxon>Metazoa</taxon>
        <taxon>Spiralia</taxon>
        <taxon>Lophotrochozoa</taxon>
        <taxon>Annelida</taxon>
        <taxon>Polychaeta</taxon>
        <taxon>Sedentaria</taxon>
        <taxon>Canalipalpata</taxon>
        <taxon>Terebellida</taxon>
        <taxon>Terebelliformia</taxon>
        <taxon>Alvinellidae</taxon>
        <taxon>Paralvinella</taxon>
    </lineage>
</organism>
<dbReference type="InterPro" id="IPR042307">
    <property type="entry name" value="Reeler_sf"/>
</dbReference>
<dbReference type="PANTHER" id="PTHR45828">
    <property type="entry name" value="CYTOCHROME B561/FERRIC REDUCTASE TRANSMEMBRANE"/>
    <property type="match status" value="1"/>
</dbReference>
<dbReference type="AlphaFoldDB" id="A0AAD9K9T0"/>
<name>A0AAD9K9T0_9ANNE</name>
<dbReference type="InterPro" id="IPR051237">
    <property type="entry name" value="Ferric-chelate_Red/DefProt"/>
</dbReference>
<evidence type="ECO:0000259" key="2">
    <source>
        <dbReference type="PROSITE" id="PS51019"/>
    </source>
</evidence>
<accession>A0AAD9K9T0</accession>
<sequence>MTTIGWLLTGSLVLLTASVTIAYQNGAARSSCQSLSPAHGHQGQEITSSEPYSIRMEEGRHTYTPGEPITVKITSTGTVFTGLLLQARSVINYRTNKPITERTTGYFAFPHGTTNMRTMDCWTKSDSITQTTPYKDITNVTLTWMPPNRDVGEIIFVATVMRNQHEWYTGLMSYVLRYDAKSTLPPPTSTTLKQLETKRPSDVVFFSGGNVNVMTVWFKFMAVMVASIMVRI</sequence>
<dbReference type="CDD" id="cd08544">
    <property type="entry name" value="Reeler"/>
    <property type="match status" value="1"/>
</dbReference>
<evidence type="ECO:0000313" key="3">
    <source>
        <dbReference type="EMBL" id="KAK2167431.1"/>
    </source>
</evidence>
<keyword evidence="4" id="KW-1185">Reference proteome</keyword>
<reference evidence="3" key="1">
    <citation type="journal article" date="2023" name="Mol. Biol. Evol.">
        <title>Third-Generation Sequencing Reveals the Adaptive Role of the Epigenome in Three Deep-Sea Polychaetes.</title>
        <authorList>
            <person name="Perez M."/>
            <person name="Aroh O."/>
            <person name="Sun Y."/>
            <person name="Lan Y."/>
            <person name="Juniper S.K."/>
            <person name="Young C.R."/>
            <person name="Angers B."/>
            <person name="Qian P.Y."/>
        </authorList>
    </citation>
    <scope>NUCLEOTIDE SEQUENCE</scope>
    <source>
        <strain evidence="3">P08H-3</strain>
    </source>
</reference>
<evidence type="ECO:0000313" key="4">
    <source>
        <dbReference type="Proteomes" id="UP001208570"/>
    </source>
</evidence>
<dbReference type="PROSITE" id="PS51019">
    <property type="entry name" value="REELIN"/>
    <property type="match status" value="1"/>
</dbReference>
<protein>
    <recommendedName>
        <fullName evidence="2">Reelin domain-containing protein</fullName>
    </recommendedName>
</protein>
<dbReference type="Gene3D" id="2.60.40.4060">
    <property type="entry name" value="Reeler domain"/>
    <property type="match status" value="1"/>
</dbReference>
<gene>
    <name evidence="3" type="ORF">LSH36_28g09085</name>
</gene>
<dbReference type="PANTHER" id="PTHR45828:SF33">
    <property type="entry name" value="DOMON DOMAIN-CONTAINING PROTEIN"/>
    <property type="match status" value="1"/>
</dbReference>
<dbReference type="GO" id="GO:0016020">
    <property type="term" value="C:membrane"/>
    <property type="evidence" value="ECO:0007669"/>
    <property type="project" value="TreeGrafter"/>
</dbReference>
<dbReference type="EMBL" id="JAODUP010000028">
    <property type="protein sequence ID" value="KAK2167431.1"/>
    <property type="molecule type" value="Genomic_DNA"/>
</dbReference>
<comment type="caution">
    <text evidence="3">The sequence shown here is derived from an EMBL/GenBank/DDBJ whole genome shotgun (WGS) entry which is preliminary data.</text>
</comment>
<dbReference type="Pfam" id="PF02014">
    <property type="entry name" value="Reeler"/>
    <property type="match status" value="1"/>
</dbReference>
<keyword evidence="1" id="KW-0732">Signal</keyword>
<evidence type="ECO:0000256" key="1">
    <source>
        <dbReference type="SAM" id="SignalP"/>
    </source>
</evidence>
<feature type="chain" id="PRO_5041975980" description="Reelin domain-containing protein" evidence="1">
    <location>
        <begin position="23"/>
        <end position="232"/>
    </location>
</feature>
<feature type="signal peptide" evidence="1">
    <location>
        <begin position="1"/>
        <end position="22"/>
    </location>
</feature>